<sequence length="112" mass="12824">MKSAAQRRRERRGLQEKLHAANPTTPEARAALIEQLKMQQERKRCKFSDLGSEARTTSSASLAEINDDDENNSNNNNKNADHNSKGDRHDDEEDDVVQLLQRQREAEEHAAW</sequence>
<feature type="compositionally biased region" description="Basic residues" evidence="1">
    <location>
        <begin position="1"/>
        <end position="11"/>
    </location>
</feature>
<accession>A0A146KSP8</accession>
<name>A0A146KSP8_LYGHE</name>
<feature type="compositionally biased region" description="Basic and acidic residues" evidence="1">
    <location>
        <begin position="79"/>
        <end position="89"/>
    </location>
</feature>
<reference evidence="2" key="1">
    <citation type="journal article" date="2016" name="Gigascience">
        <title>De novo construction of an expanded transcriptome assembly for the western tarnished plant bug, Lygus hesperus.</title>
        <authorList>
            <person name="Tassone E.E."/>
            <person name="Geib S.M."/>
            <person name="Hall B."/>
            <person name="Fabrick J.A."/>
            <person name="Brent C.S."/>
            <person name="Hull J.J."/>
        </authorList>
    </citation>
    <scope>NUCLEOTIDE SEQUENCE</scope>
</reference>
<evidence type="ECO:0000256" key="1">
    <source>
        <dbReference type="SAM" id="MobiDB-lite"/>
    </source>
</evidence>
<dbReference type="EMBL" id="GDHC01019954">
    <property type="protein sequence ID" value="JAP98674.1"/>
    <property type="molecule type" value="Transcribed_RNA"/>
</dbReference>
<gene>
    <name evidence="2" type="primary">L374.02</name>
    <name evidence="2" type="ORF">g.4897</name>
</gene>
<protein>
    <submittedName>
        <fullName evidence="2">Putative U3 small nucleolar RNA-associated protein 11</fullName>
    </submittedName>
</protein>
<proteinExistence type="predicted"/>
<feature type="region of interest" description="Disordered" evidence="1">
    <location>
        <begin position="41"/>
        <end position="112"/>
    </location>
</feature>
<feature type="region of interest" description="Disordered" evidence="1">
    <location>
        <begin position="1"/>
        <end position="27"/>
    </location>
</feature>
<organism evidence="2">
    <name type="scientific">Lygus hesperus</name>
    <name type="common">Western plant bug</name>
    <dbReference type="NCBI Taxonomy" id="30085"/>
    <lineage>
        <taxon>Eukaryota</taxon>
        <taxon>Metazoa</taxon>
        <taxon>Ecdysozoa</taxon>
        <taxon>Arthropoda</taxon>
        <taxon>Hexapoda</taxon>
        <taxon>Insecta</taxon>
        <taxon>Pterygota</taxon>
        <taxon>Neoptera</taxon>
        <taxon>Paraneoptera</taxon>
        <taxon>Hemiptera</taxon>
        <taxon>Heteroptera</taxon>
        <taxon>Panheteroptera</taxon>
        <taxon>Cimicomorpha</taxon>
        <taxon>Miridae</taxon>
        <taxon>Mirini</taxon>
        <taxon>Lygus</taxon>
    </lineage>
</organism>
<feature type="compositionally biased region" description="Basic and acidic residues" evidence="1">
    <location>
        <begin position="102"/>
        <end position="112"/>
    </location>
</feature>
<dbReference type="AlphaFoldDB" id="A0A146KSP8"/>
<evidence type="ECO:0000313" key="2">
    <source>
        <dbReference type="EMBL" id="JAP98674.1"/>
    </source>
</evidence>